<gene>
    <name evidence="1" type="ORF">RJ53_02050</name>
</gene>
<dbReference type="RefSeq" id="WP_211529957.1">
    <property type="nucleotide sequence ID" value="NZ_JWHL01000002.1"/>
</dbReference>
<evidence type="ECO:0000313" key="2">
    <source>
        <dbReference type="Proteomes" id="UP000730161"/>
    </source>
</evidence>
<accession>A0A8J7W4W3</accession>
<name>A0A8J7W4W3_9EURY</name>
<proteinExistence type="predicted"/>
<keyword evidence="2" id="KW-1185">Reference proteome</keyword>
<dbReference type="EMBL" id="JWHL01000002">
    <property type="protein sequence ID" value="MBR1368344.1"/>
    <property type="molecule type" value="Genomic_DNA"/>
</dbReference>
<comment type="caution">
    <text evidence="1">The sequence shown here is derived from an EMBL/GenBank/DDBJ whole genome shotgun (WGS) entry which is preliminary data.</text>
</comment>
<dbReference type="AlphaFoldDB" id="A0A8J7W4W3"/>
<dbReference type="OrthoDB" id="116385at2157"/>
<dbReference type="Proteomes" id="UP000730161">
    <property type="component" value="Unassembled WGS sequence"/>
</dbReference>
<protein>
    <submittedName>
        <fullName evidence="1">Uncharacterized protein</fullName>
    </submittedName>
</protein>
<organism evidence="1 2">
    <name type="scientific">Methanocalculus chunghsingensis</name>
    <dbReference type="NCBI Taxonomy" id="156457"/>
    <lineage>
        <taxon>Archaea</taxon>
        <taxon>Methanobacteriati</taxon>
        <taxon>Methanobacteriota</taxon>
        <taxon>Stenosarchaea group</taxon>
        <taxon>Methanomicrobia</taxon>
        <taxon>Methanomicrobiales</taxon>
        <taxon>Methanocalculaceae</taxon>
        <taxon>Methanocalculus</taxon>
    </lineage>
</organism>
<reference evidence="1" key="1">
    <citation type="submission" date="2014-12" db="EMBL/GenBank/DDBJ databases">
        <authorList>
            <person name="Huang H.-H."/>
            <person name="Chen S.-C."/>
            <person name="Lai M.-C."/>
        </authorList>
    </citation>
    <scope>NUCLEOTIDE SEQUENCE</scope>
    <source>
        <strain evidence="1">K1F9705b</strain>
    </source>
</reference>
<sequence>MAEDERKGRFVRGRYVIEEEEAPMAEASNEEEKQPTVEDLIKKTSANVDMTIESVVILGKKLFMTEEGRDHIETKTREIGTELQKAVGEIADAAQRFMKKK</sequence>
<evidence type="ECO:0000313" key="1">
    <source>
        <dbReference type="EMBL" id="MBR1368344.1"/>
    </source>
</evidence>